<dbReference type="CDD" id="cd02947">
    <property type="entry name" value="TRX_family"/>
    <property type="match status" value="1"/>
</dbReference>
<dbReference type="Proteomes" id="UP000887540">
    <property type="component" value="Unplaced"/>
</dbReference>
<feature type="domain" description="Thioredoxin" evidence="5">
    <location>
        <begin position="1"/>
        <end position="107"/>
    </location>
</feature>
<dbReference type="InterPro" id="IPR036249">
    <property type="entry name" value="Thioredoxin-like_sf"/>
</dbReference>
<dbReference type="GO" id="GO:0015035">
    <property type="term" value="F:protein-disulfide reductase activity"/>
    <property type="evidence" value="ECO:0007669"/>
    <property type="project" value="InterPro"/>
</dbReference>
<name>A0A914DDG4_9BILA</name>
<keyword evidence="6" id="KW-1185">Reference proteome</keyword>
<protein>
    <recommendedName>
        <fullName evidence="2">Thioredoxin</fullName>
    </recommendedName>
</protein>
<feature type="site" description="Contributes to redox potential value" evidence="3">
    <location>
        <position position="35"/>
    </location>
</feature>
<reference evidence="7" key="1">
    <citation type="submission" date="2022-11" db="UniProtKB">
        <authorList>
            <consortium name="WormBaseParasite"/>
        </authorList>
    </citation>
    <scope>IDENTIFICATION</scope>
</reference>
<evidence type="ECO:0000256" key="1">
    <source>
        <dbReference type="ARBA" id="ARBA00023157"/>
    </source>
</evidence>
<organism evidence="6 7">
    <name type="scientific">Acrobeloides nanus</name>
    <dbReference type="NCBI Taxonomy" id="290746"/>
    <lineage>
        <taxon>Eukaryota</taxon>
        <taxon>Metazoa</taxon>
        <taxon>Ecdysozoa</taxon>
        <taxon>Nematoda</taxon>
        <taxon>Chromadorea</taxon>
        <taxon>Rhabditida</taxon>
        <taxon>Tylenchina</taxon>
        <taxon>Cephalobomorpha</taxon>
        <taxon>Cephaloboidea</taxon>
        <taxon>Cephalobidae</taxon>
        <taxon>Acrobeloides</taxon>
    </lineage>
</organism>
<dbReference type="Gene3D" id="3.40.30.10">
    <property type="entry name" value="Glutaredoxin"/>
    <property type="match status" value="1"/>
</dbReference>
<dbReference type="FunFam" id="3.40.30.10:FF:000245">
    <property type="entry name" value="Thioredoxin"/>
    <property type="match status" value="1"/>
</dbReference>
<evidence type="ECO:0000256" key="3">
    <source>
        <dbReference type="PIRSR" id="PIRSR000077-1"/>
    </source>
</evidence>
<evidence type="ECO:0000313" key="7">
    <source>
        <dbReference type="WBParaSite" id="ACRNAN_scaffold2394.g9177.t1"/>
    </source>
</evidence>
<evidence type="ECO:0000256" key="4">
    <source>
        <dbReference type="PIRSR" id="PIRSR000077-4"/>
    </source>
</evidence>
<evidence type="ECO:0000259" key="5">
    <source>
        <dbReference type="PROSITE" id="PS51352"/>
    </source>
</evidence>
<feature type="site" description="Contributes to redox potential value" evidence="3">
    <location>
        <position position="34"/>
    </location>
</feature>
<keyword evidence="4" id="KW-0676">Redox-active center</keyword>
<dbReference type="PIRSF" id="PIRSF000077">
    <property type="entry name" value="Thioredoxin"/>
    <property type="match status" value="1"/>
</dbReference>
<feature type="disulfide bond" description="Redox-active" evidence="4">
    <location>
        <begin position="33"/>
        <end position="36"/>
    </location>
</feature>
<proteinExistence type="inferred from homology"/>
<dbReference type="InterPro" id="IPR013766">
    <property type="entry name" value="Thioredoxin_domain"/>
</dbReference>
<feature type="site" description="Deprotonates C-terminal active site Cys" evidence="3">
    <location>
        <position position="27"/>
    </location>
</feature>
<dbReference type="PRINTS" id="PR00421">
    <property type="entry name" value="THIOREDOXIN"/>
</dbReference>
<accession>A0A914DDG4</accession>
<feature type="active site" description="Nucleophile" evidence="3">
    <location>
        <position position="33"/>
    </location>
</feature>
<dbReference type="PANTHER" id="PTHR46115">
    <property type="entry name" value="THIOREDOXIN-LIKE PROTEIN 1"/>
    <property type="match status" value="1"/>
</dbReference>
<dbReference type="Pfam" id="PF00085">
    <property type="entry name" value="Thioredoxin"/>
    <property type="match status" value="1"/>
</dbReference>
<dbReference type="WBParaSite" id="ACRNAN_scaffold2394.g9177.t1">
    <property type="protein sequence ID" value="ACRNAN_scaffold2394.g9177.t1"/>
    <property type="gene ID" value="ACRNAN_scaffold2394.g9177"/>
</dbReference>
<comment type="similarity">
    <text evidence="2">Belongs to the thioredoxin family.</text>
</comment>
<dbReference type="PROSITE" id="PS51352">
    <property type="entry name" value="THIOREDOXIN_2"/>
    <property type="match status" value="1"/>
</dbReference>
<dbReference type="PROSITE" id="PS00194">
    <property type="entry name" value="THIOREDOXIN_1"/>
    <property type="match status" value="1"/>
</dbReference>
<dbReference type="SUPFAM" id="SSF52833">
    <property type="entry name" value="Thioredoxin-like"/>
    <property type="match status" value="1"/>
</dbReference>
<dbReference type="InterPro" id="IPR005746">
    <property type="entry name" value="Thioredoxin"/>
</dbReference>
<dbReference type="InterPro" id="IPR017937">
    <property type="entry name" value="Thioredoxin_CS"/>
</dbReference>
<evidence type="ECO:0000313" key="6">
    <source>
        <dbReference type="Proteomes" id="UP000887540"/>
    </source>
</evidence>
<keyword evidence="1 4" id="KW-1015">Disulfide bond</keyword>
<dbReference type="AlphaFoldDB" id="A0A914DDG4"/>
<sequence length="107" mass="12180">MPVLEANSQAEFDKLLANSKGKLVLVDFYATWCGPCKMMGPKFHKLADEFTNAVFIKVDIDENEDVASDYDIRVMPTFIFVKDGKTIDRFEGTNEEGLRNMIESHIQ</sequence>
<evidence type="ECO:0000256" key="2">
    <source>
        <dbReference type="PIRNR" id="PIRNR000077"/>
    </source>
</evidence>
<dbReference type="NCBIfam" id="TIGR01068">
    <property type="entry name" value="thioredoxin"/>
    <property type="match status" value="1"/>
</dbReference>
<feature type="active site" description="Nucleophile" evidence="3">
    <location>
        <position position="36"/>
    </location>
</feature>